<reference evidence="1 2" key="1">
    <citation type="submission" date="2019-03" db="EMBL/GenBank/DDBJ databases">
        <title>Single cell metagenomics reveals metabolic interactions within the superorganism composed of flagellate Streblomastix strix and complex community of Bacteroidetes bacteria on its surface.</title>
        <authorList>
            <person name="Treitli S.C."/>
            <person name="Kolisko M."/>
            <person name="Husnik F."/>
            <person name="Keeling P."/>
            <person name="Hampl V."/>
        </authorList>
    </citation>
    <scope>NUCLEOTIDE SEQUENCE [LARGE SCALE GENOMIC DNA]</scope>
    <source>
        <strain evidence="1">ST1C</strain>
    </source>
</reference>
<dbReference type="Proteomes" id="UP000324800">
    <property type="component" value="Unassembled WGS sequence"/>
</dbReference>
<dbReference type="EMBL" id="SNRW01044258">
    <property type="protein sequence ID" value="KAA6324928.1"/>
    <property type="molecule type" value="Genomic_DNA"/>
</dbReference>
<name>A0A5J4QUU7_9EUKA</name>
<gene>
    <name evidence="1" type="ORF">EZS28_054131</name>
</gene>
<sequence length="114" mass="12214">MNDEQLKLVAVTLIATQLVKSSILAPPLLNSDNGLVAPAPSNTTVSPAQDLTNYVLVIVAIPSMQLTNLQALLNVLFAVIVYEVPKVIQPLKSTSPTSIYDIKQSVSVFVQVID</sequence>
<evidence type="ECO:0000313" key="2">
    <source>
        <dbReference type="Proteomes" id="UP000324800"/>
    </source>
</evidence>
<evidence type="ECO:0000313" key="1">
    <source>
        <dbReference type="EMBL" id="KAA6324928.1"/>
    </source>
</evidence>
<comment type="caution">
    <text evidence="1">The sequence shown here is derived from an EMBL/GenBank/DDBJ whole genome shotgun (WGS) entry which is preliminary data.</text>
</comment>
<organism evidence="1 2">
    <name type="scientific">Streblomastix strix</name>
    <dbReference type="NCBI Taxonomy" id="222440"/>
    <lineage>
        <taxon>Eukaryota</taxon>
        <taxon>Metamonada</taxon>
        <taxon>Preaxostyla</taxon>
        <taxon>Oxymonadida</taxon>
        <taxon>Streblomastigidae</taxon>
        <taxon>Streblomastix</taxon>
    </lineage>
</organism>
<protein>
    <submittedName>
        <fullName evidence="1">Uncharacterized protein</fullName>
    </submittedName>
</protein>
<proteinExistence type="predicted"/>
<dbReference type="AlphaFoldDB" id="A0A5J4QUU7"/>
<accession>A0A5J4QUU7</accession>